<dbReference type="EMBL" id="BKAU01000005">
    <property type="protein sequence ID" value="GEP97704.1"/>
    <property type="molecule type" value="Genomic_DNA"/>
</dbReference>
<evidence type="ECO:0000256" key="1">
    <source>
        <dbReference type="SAM" id="MobiDB-lite"/>
    </source>
</evidence>
<gene>
    <name evidence="2" type="ORF">CCY01nite_39640</name>
</gene>
<dbReference type="AlphaFoldDB" id="A0A512RPV0"/>
<organism evidence="2 3">
    <name type="scientific">Chitinophaga cymbidii</name>
    <dbReference type="NCBI Taxonomy" id="1096750"/>
    <lineage>
        <taxon>Bacteria</taxon>
        <taxon>Pseudomonadati</taxon>
        <taxon>Bacteroidota</taxon>
        <taxon>Chitinophagia</taxon>
        <taxon>Chitinophagales</taxon>
        <taxon>Chitinophagaceae</taxon>
        <taxon>Chitinophaga</taxon>
    </lineage>
</organism>
<protein>
    <recommendedName>
        <fullName evidence="4">DUF3945 domain-containing protein</fullName>
    </recommendedName>
</protein>
<dbReference type="RefSeq" id="WP_146865552.1">
    <property type="nucleotide sequence ID" value="NZ_BKAU01000005.1"/>
</dbReference>
<name>A0A512RPV0_9BACT</name>
<comment type="caution">
    <text evidence="2">The sequence shown here is derived from an EMBL/GenBank/DDBJ whole genome shotgun (WGS) entry which is preliminary data.</text>
</comment>
<reference evidence="2 3" key="1">
    <citation type="submission" date="2019-07" db="EMBL/GenBank/DDBJ databases">
        <title>Whole genome shotgun sequence of Chitinophaga cymbidii NBRC 109752.</title>
        <authorList>
            <person name="Hosoyama A."/>
            <person name="Uohara A."/>
            <person name="Ohji S."/>
            <person name="Ichikawa N."/>
        </authorList>
    </citation>
    <scope>NUCLEOTIDE SEQUENCE [LARGE SCALE GENOMIC DNA]</scope>
    <source>
        <strain evidence="2 3">NBRC 109752</strain>
    </source>
</reference>
<proteinExistence type="predicted"/>
<evidence type="ECO:0008006" key="4">
    <source>
        <dbReference type="Google" id="ProtNLM"/>
    </source>
</evidence>
<dbReference type="Proteomes" id="UP000321436">
    <property type="component" value="Unassembled WGS sequence"/>
</dbReference>
<keyword evidence="3" id="KW-1185">Reference proteome</keyword>
<evidence type="ECO:0000313" key="3">
    <source>
        <dbReference type="Proteomes" id="UP000321436"/>
    </source>
</evidence>
<sequence>MNADNYQYLTEQVLPRLGFPQALDDTLLAKMKAGGDVIKLEAVGNFGKDKMEYSLHLEKVEDRYYLNAVKATITKENEQPQSHTFSLFSQKGYSADEMYNMMDSYPDKRFVYREFMKDGEKVGRWSTVDLSKKDENGNGILRSYYDNTTNFNLVIELGKLPLTYMSPQDKESLIRDMKAGEPGVTSIKRPDGSRERVSLIPKPNIGTILMFDKEGQKIKLDQKKIQGVDNRKFAVKEEMEQKIPPLTEKLLEKAQNGEQEQGKGAKMKAK</sequence>
<dbReference type="OrthoDB" id="635926at2"/>
<accession>A0A512RPV0</accession>
<feature type="region of interest" description="Disordered" evidence="1">
    <location>
        <begin position="244"/>
        <end position="270"/>
    </location>
</feature>
<evidence type="ECO:0000313" key="2">
    <source>
        <dbReference type="EMBL" id="GEP97704.1"/>
    </source>
</evidence>